<comment type="caution">
    <text evidence="1">The sequence shown here is derived from an EMBL/GenBank/DDBJ whole genome shotgun (WGS) entry which is preliminary data.</text>
</comment>
<dbReference type="Proteomes" id="UP001140011">
    <property type="component" value="Unassembled WGS sequence"/>
</dbReference>
<name>A0A9W8GVN8_9FUNG</name>
<proteinExistence type="predicted"/>
<evidence type="ECO:0000313" key="1">
    <source>
        <dbReference type="EMBL" id="KAJ2754264.1"/>
    </source>
</evidence>
<organism evidence="1 2">
    <name type="scientific">Coemansia pectinata</name>
    <dbReference type="NCBI Taxonomy" id="1052879"/>
    <lineage>
        <taxon>Eukaryota</taxon>
        <taxon>Fungi</taxon>
        <taxon>Fungi incertae sedis</taxon>
        <taxon>Zoopagomycota</taxon>
        <taxon>Kickxellomycotina</taxon>
        <taxon>Kickxellomycetes</taxon>
        <taxon>Kickxellales</taxon>
        <taxon>Kickxellaceae</taxon>
        <taxon>Coemansia</taxon>
    </lineage>
</organism>
<sequence>MESHMFEHLHKLIDGLINHGAEPGSPALKQVKQYLSTLEVASTVLDNSEVMAPPAKRQRTNSLQDSNGNLVTRAHLSEAWGPFPFVMPHMVPTLLRRTFGHQFAFNDADLPEFLETLQTTKGLKSLTINVETTKSGVATTMDLLRRVGPDLEIIRKQIIARLRLPRGFGSPIPELLMCYSLAMLGCMPIGYLSRTALTSMFQTVTRNGPGSLRVVSSSGTNQMSTLDPSDMVRNWLCDLCWYIMEGGSVNSILGEAVTCHDVYIGECFAKGNIRTNLDPTGEAAKKMLDKDKHNSRVLLGICQSDFVILLKYLLKYLLDLMEGEDEDLLVHLRNVSLQLP</sequence>
<dbReference type="OrthoDB" id="5556754at2759"/>
<evidence type="ECO:0000313" key="2">
    <source>
        <dbReference type="Proteomes" id="UP001140011"/>
    </source>
</evidence>
<accession>A0A9W8GVN8</accession>
<keyword evidence="2" id="KW-1185">Reference proteome</keyword>
<gene>
    <name evidence="1" type="ORF">GGI19_002527</name>
</gene>
<dbReference type="EMBL" id="JANBUH010000128">
    <property type="protein sequence ID" value="KAJ2754264.1"/>
    <property type="molecule type" value="Genomic_DNA"/>
</dbReference>
<reference evidence="1" key="1">
    <citation type="submission" date="2022-07" db="EMBL/GenBank/DDBJ databases">
        <title>Phylogenomic reconstructions and comparative analyses of Kickxellomycotina fungi.</title>
        <authorList>
            <person name="Reynolds N.K."/>
            <person name="Stajich J.E."/>
            <person name="Barry K."/>
            <person name="Grigoriev I.V."/>
            <person name="Crous P."/>
            <person name="Smith M.E."/>
        </authorList>
    </citation>
    <scope>NUCLEOTIDE SEQUENCE</scope>
    <source>
        <strain evidence="1">BCRC 34297</strain>
    </source>
</reference>
<dbReference type="AlphaFoldDB" id="A0A9W8GVN8"/>
<protein>
    <submittedName>
        <fullName evidence="1">Uncharacterized protein</fullName>
    </submittedName>
</protein>